<dbReference type="InterPro" id="IPR000467">
    <property type="entry name" value="G_patch_dom"/>
</dbReference>
<evidence type="ECO:0000259" key="2">
    <source>
        <dbReference type="PROSITE" id="PS50174"/>
    </source>
</evidence>
<dbReference type="InterPro" id="IPR005162">
    <property type="entry name" value="Retrotrans_gag_dom"/>
</dbReference>
<dbReference type="PANTHER" id="PTHR32108">
    <property type="entry name" value="DNA-DIRECTED RNA POLYMERASE SUBUNIT ALPHA"/>
    <property type="match status" value="1"/>
</dbReference>
<organism evidence="3 4">
    <name type="scientific">Macleaya cordata</name>
    <name type="common">Five-seeded plume-poppy</name>
    <name type="synonym">Bocconia cordata</name>
    <dbReference type="NCBI Taxonomy" id="56857"/>
    <lineage>
        <taxon>Eukaryota</taxon>
        <taxon>Viridiplantae</taxon>
        <taxon>Streptophyta</taxon>
        <taxon>Embryophyta</taxon>
        <taxon>Tracheophyta</taxon>
        <taxon>Spermatophyta</taxon>
        <taxon>Magnoliopsida</taxon>
        <taxon>Ranunculales</taxon>
        <taxon>Papaveraceae</taxon>
        <taxon>Papaveroideae</taxon>
        <taxon>Macleaya</taxon>
    </lineage>
</organism>
<feature type="compositionally biased region" description="Polar residues" evidence="1">
    <location>
        <begin position="406"/>
        <end position="424"/>
    </location>
</feature>
<sequence>MKRDRHTSYQLEWFGSLGASQQTDRVWVRPTKRLVRTTPEMADEPTGAGTSGATTAQTIDEMIRASLARVLREDLNTLLEKIVTEKLASQSPSSEKTPTPSEARNMNEGQCSTPEQRRAEKGKAPMPESPRVTPAFTVNDSSQRPQDESPQGNSAQRHSTSHEKEQYNEWRREYEKKPDMLYEEVIKRLQRLEGSTIYDVNSWYQSPEEQLPPKFKYPEMTKYDGSGPPKAHIMMYMGCMKPMGISDNMLAHLFQRSLVGNALEWFVELDRSKYPTWPMLADAFIKHFSYGGDTRVTRRQLEAMQQGPNESFTDYIARWRRKVREMIDRPSEEEQIAIIRKNLRPNYQKVMSVVTKTRLDKFIQAGTQVEDSLKNETSAEPRGKKVGKEHVNYISNGQGQHRPFQVQPNRSEQNNQQNQIPQAHQTNQGNPQGNQGNGRNKPKREFSKLNHPMSMLLVGLLEAGLVTHKPPVRAPKTPQAWYNPDQYCSFHQSPGHLTDNCWALKHEIQNLLDSGKISMEGVQVPRKPNINTNPLPNHQMEGQKNVNYVGTEDPVDPTKLIRRRETTEVAAIYSTQPDRSSEYQLGEPSQRPLTLSELAARGKKLELERQWPIQTKEMGQKQEREQENPVPEANPVMKEQSKKTPLFTVNQGTPVGFEKMQKKKTFRIEDLLKPPIDLKESLIPKTQGHVWADPFKTNSESVEDCQEVQHQTRAGKTFKPAHLRTDNPAAAARGPFFQIPPAKPTEEEDKLVVDQLRRTKANVSVWGLLEASTKHREALLAALNAIQVDTRITPEELVATVAQVRGIPAIAFSDEDLPTEGASHNRALNITVGWNHLIIPLVLVDNGSGVNICTLKMARIMGLKDEDMTFQEGTTRTVKGFDNGRKTVTGEFTTTIQTGWVWTEVHFLVMDIEANFNLLLGRPWLHQNNAVASTLHQRVKFPHEGKIVVIFGDVDEVQEMANHKGKNVVPVIEPVGTLCNYTEEAINVLQARPMIREKIPTRFEYGNRRVAYLLRKHRFFPGMGLGRCHQGITEPLRSRAAALEGTFGLGYRPTKEEIQQRGIEKGKKAQARNRGEPCVSPSIDWSKQPRYSEWFVKKGHGAVIPTFSKKSSVPPKEAMVEMTEEAEAPDDTLLAGISLLYAEASSEQEAVPSINMISDESELDDTATSSLRWMTAEEYIASKTQWANAAEYRAAFFHPKKPRNEVEYPEQRTPTKKRMTAVQYREAFQLARKKKITPTVETNTRRMSADAYRLSFRQANMSVALDTNAEMVRNTAEQYRVAHRLARNPGMRAPSENIRAQRNDNPERSEGDPHESLAGMQWVNMVSEETDLQPHLFVRSISNDYIASTNHFAGELTGAVAAGTQKKTT</sequence>
<feature type="compositionally biased region" description="Polar residues" evidence="1">
    <location>
        <begin position="136"/>
        <end position="158"/>
    </location>
</feature>
<feature type="compositionally biased region" description="Basic and acidic residues" evidence="1">
    <location>
        <begin position="618"/>
        <end position="627"/>
    </location>
</feature>
<dbReference type="GO" id="GO:0003676">
    <property type="term" value="F:nucleic acid binding"/>
    <property type="evidence" value="ECO:0007669"/>
    <property type="project" value="InterPro"/>
</dbReference>
<feature type="compositionally biased region" description="Basic and acidic residues" evidence="1">
    <location>
        <begin position="1058"/>
        <end position="1067"/>
    </location>
</feature>
<evidence type="ECO:0000313" key="3">
    <source>
        <dbReference type="EMBL" id="OVA19116.1"/>
    </source>
</evidence>
<dbReference type="Proteomes" id="UP000195402">
    <property type="component" value="Unassembled WGS sequence"/>
</dbReference>
<proteinExistence type="predicted"/>
<comment type="caution">
    <text evidence="3">The sequence shown here is derived from an EMBL/GenBank/DDBJ whole genome shotgun (WGS) entry which is preliminary data.</text>
</comment>
<feature type="compositionally biased region" description="Low complexity" evidence="1">
    <location>
        <begin position="89"/>
        <end position="102"/>
    </location>
</feature>
<feature type="region of interest" description="Disordered" evidence="1">
    <location>
        <begin position="615"/>
        <end position="642"/>
    </location>
</feature>
<dbReference type="CDD" id="cd00303">
    <property type="entry name" value="retropepsin_like"/>
    <property type="match status" value="1"/>
</dbReference>
<dbReference type="OrthoDB" id="1743010at2759"/>
<dbReference type="PROSITE" id="PS50174">
    <property type="entry name" value="G_PATCH"/>
    <property type="match status" value="1"/>
</dbReference>
<feature type="region of interest" description="Disordered" evidence="1">
    <location>
        <begin position="1287"/>
        <end position="1315"/>
    </location>
</feature>
<feature type="region of interest" description="Disordered" evidence="1">
    <location>
        <begin position="395"/>
        <end position="446"/>
    </location>
</feature>
<feature type="compositionally biased region" description="Basic and acidic residues" evidence="1">
    <location>
        <begin position="1299"/>
        <end position="1315"/>
    </location>
</feature>
<accession>A0A200R8V9</accession>
<evidence type="ECO:0000256" key="1">
    <source>
        <dbReference type="SAM" id="MobiDB-lite"/>
    </source>
</evidence>
<dbReference type="Gene3D" id="2.40.70.10">
    <property type="entry name" value="Acid Proteases"/>
    <property type="match status" value="1"/>
</dbReference>
<dbReference type="InterPro" id="IPR021109">
    <property type="entry name" value="Peptidase_aspartic_dom_sf"/>
</dbReference>
<dbReference type="InParanoid" id="A0A200R8V9"/>
<feature type="compositionally biased region" description="Low complexity" evidence="1">
    <location>
        <begin position="425"/>
        <end position="438"/>
    </location>
</feature>
<reference evidence="3 4" key="1">
    <citation type="journal article" date="2017" name="Mol. Plant">
        <title>The Genome of Medicinal Plant Macleaya cordata Provides New Insights into Benzylisoquinoline Alkaloids Metabolism.</title>
        <authorList>
            <person name="Liu X."/>
            <person name="Liu Y."/>
            <person name="Huang P."/>
            <person name="Ma Y."/>
            <person name="Qing Z."/>
            <person name="Tang Q."/>
            <person name="Cao H."/>
            <person name="Cheng P."/>
            <person name="Zheng Y."/>
            <person name="Yuan Z."/>
            <person name="Zhou Y."/>
            <person name="Liu J."/>
            <person name="Tang Z."/>
            <person name="Zhuo Y."/>
            <person name="Zhang Y."/>
            <person name="Yu L."/>
            <person name="Huang J."/>
            <person name="Yang P."/>
            <person name="Peng Q."/>
            <person name="Zhang J."/>
            <person name="Jiang W."/>
            <person name="Zhang Z."/>
            <person name="Lin K."/>
            <person name="Ro D.K."/>
            <person name="Chen X."/>
            <person name="Xiong X."/>
            <person name="Shang Y."/>
            <person name="Huang S."/>
            <person name="Zeng J."/>
        </authorList>
    </citation>
    <scope>NUCLEOTIDE SEQUENCE [LARGE SCALE GENOMIC DNA]</scope>
    <source>
        <strain evidence="4">cv. BLH2017</strain>
        <tissue evidence="3">Root</tissue>
    </source>
</reference>
<dbReference type="PANTHER" id="PTHR32108:SF9">
    <property type="entry name" value="REVERSE TRANSCRIPTASE RNASE H-LIKE DOMAIN-CONTAINING PROTEIN"/>
    <property type="match status" value="1"/>
</dbReference>
<evidence type="ECO:0000313" key="4">
    <source>
        <dbReference type="Proteomes" id="UP000195402"/>
    </source>
</evidence>
<dbReference type="OMA" id="KTPVREC"/>
<feature type="region of interest" description="Disordered" evidence="1">
    <location>
        <begin position="87"/>
        <end position="168"/>
    </location>
</feature>
<feature type="region of interest" description="Disordered" evidence="1">
    <location>
        <begin position="1058"/>
        <end position="1082"/>
    </location>
</feature>
<gene>
    <name evidence="3" type="ORF">BVC80_413g6</name>
</gene>
<dbReference type="EMBL" id="MVGT01000259">
    <property type="protein sequence ID" value="OVA19116.1"/>
    <property type="molecule type" value="Genomic_DNA"/>
</dbReference>
<name>A0A200R8V9_MACCD</name>
<dbReference type="Pfam" id="PF03732">
    <property type="entry name" value="Retrotrans_gag"/>
    <property type="match status" value="1"/>
</dbReference>
<protein>
    <submittedName>
        <fullName evidence="3">G-patch domain</fullName>
    </submittedName>
</protein>
<keyword evidence="4" id="KW-1185">Reference proteome</keyword>
<feature type="domain" description="G-patch" evidence="2">
    <location>
        <begin position="1013"/>
        <end position="1054"/>
    </location>
</feature>